<dbReference type="InterPro" id="IPR018060">
    <property type="entry name" value="HTH_AraC"/>
</dbReference>
<dbReference type="PANTHER" id="PTHR46796">
    <property type="entry name" value="HTH-TYPE TRANSCRIPTIONAL ACTIVATOR RHAS-RELATED"/>
    <property type="match status" value="1"/>
</dbReference>
<evidence type="ECO:0000256" key="1">
    <source>
        <dbReference type="ARBA" id="ARBA00023015"/>
    </source>
</evidence>
<dbReference type="PRINTS" id="PR00032">
    <property type="entry name" value="HTHARAC"/>
</dbReference>
<feature type="domain" description="HTH araC/xylS-type" evidence="4">
    <location>
        <begin position="147"/>
        <end position="249"/>
    </location>
</feature>
<dbReference type="InterPro" id="IPR020449">
    <property type="entry name" value="Tscrpt_reg_AraC-type_HTH"/>
</dbReference>
<dbReference type="CDD" id="cd00130">
    <property type="entry name" value="PAS"/>
    <property type="match status" value="1"/>
</dbReference>
<protein>
    <submittedName>
        <fullName evidence="5">Exoenzyme S synthesis regulatory protein ExsA</fullName>
    </submittedName>
</protein>
<dbReference type="PROSITE" id="PS01124">
    <property type="entry name" value="HTH_ARAC_FAMILY_2"/>
    <property type="match status" value="1"/>
</dbReference>
<dbReference type="GO" id="GO:0003700">
    <property type="term" value="F:DNA-binding transcription factor activity"/>
    <property type="evidence" value="ECO:0007669"/>
    <property type="project" value="InterPro"/>
</dbReference>
<dbReference type="InterPro" id="IPR018062">
    <property type="entry name" value="HTH_AraC-typ_CS"/>
</dbReference>
<name>A0A5C6E9S4_9BACT</name>
<reference evidence="5 6" key="1">
    <citation type="submission" date="2019-02" db="EMBL/GenBank/DDBJ databases">
        <title>Deep-cultivation of Planctomycetes and their phenomic and genomic characterization uncovers novel biology.</title>
        <authorList>
            <person name="Wiegand S."/>
            <person name="Jogler M."/>
            <person name="Boedeker C."/>
            <person name="Pinto D."/>
            <person name="Vollmers J."/>
            <person name="Rivas-Marin E."/>
            <person name="Kohn T."/>
            <person name="Peeters S.H."/>
            <person name="Heuer A."/>
            <person name="Rast P."/>
            <person name="Oberbeckmann S."/>
            <person name="Bunk B."/>
            <person name="Jeske O."/>
            <person name="Meyerdierks A."/>
            <person name="Storesund J.E."/>
            <person name="Kallscheuer N."/>
            <person name="Luecker S."/>
            <person name="Lage O.M."/>
            <person name="Pohl T."/>
            <person name="Merkel B.J."/>
            <person name="Hornburger P."/>
            <person name="Mueller R.-W."/>
            <person name="Bruemmer F."/>
            <person name="Labrenz M."/>
            <person name="Spormann A.M."/>
            <person name="Op Den Camp H."/>
            <person name="Overmann J."/>
            <person name="Amann R."/>
            <person name="Jetten M.S.M."/>
            <person name="Mascher T."/>
            <person name="Medema M.H."/>
            <person name="Devos D.P."/>
            <person name="Kaster A.-K."/>
            <person name="Ovreas L."/>
            <person name="Rohde M."/>
            <person name="Galperin M.Y."/>
            <person name="Jogler C."/>
        </authorList>
    </citation>
    <scope>NUCLEOTIDE SEQUENCE [LARGE SCALE GENOMIC DNA]</scope>
    <source>
        <strain evidence="5 6">Q31b</strain>
    </source>
</reference>
<dbReference type="SMART" id="SM00342">
    <property type="entry name" value="HTH_ARAC"/>
    <property type="match status" value="1"/>
</dbReference>
<comment type="caution">
    <text evidence="5">The sequence shown here is derived from an EMBL/GenBank/DDBJ whole genome shotgun (WGS) entry which is preliminary data.</text>
</comment>
<sequence length="251" mass="28143">MNRSVHPIIDGRLPREVRAIDIGLLTQLFEYAPDVAFFVKDMEGRYVAVNTSLANRHGLDRCEDAIGKRPIDICIGKFGLGPTSQDTKVLRTGVPLVDHLEMQWHQPHKPVWCLTTKLPILNEAGEIVGVVGFSRDVRVPVEKHEIPETFALVLDDFERNLIELNTPSTLAERSEMSLQRLARLTKRLFGLTPSQFISKTRIAVASQLLLGTDDPLSEVALASGFYDQSAFSRAFRMATGVTPSDFRRQFK</sequence>
<keyword evidence="2" id="KW-0238">DNA-binding</keyword>
<dbReference type="InterPro" id="IPR013656">
    <property type="entry name" value="PAS_4"/>
</dbReference>
<proteinExistence type="predicted"/>
<keyword evidence="6" id="KW-1185">Reference proteome</keyword>
<keyword evidence="1" id="KW-0805">Transcription regulation</keyword>
<dbReference type="InterPro" id="IPR050204">
    <property type="entry name" value="AraC_XylS_family_regulators"/>
</dbReference>
<dbReference type="InterPro" id="IPR009057">
    <property type="entry name" value="Homeodomain-like_sf"/>
</dbReference>
<dbReference type="SUPFAM" id="SSF55785">
    <property type="entry name" value="PYP-like sensor domain (PAS domain)"/>
    <property type="match status" value="1"/>
</dbReference>
<keyword evidence="3" id="KW-0804">Transcription</keyword>
<dbReference type="SUPFAM" id="SSF46689">
    <property type="entry name" value="Homeodomain-like"/>
    <property type="match status" value="1"/>
</dbReference>
<evidence type="ECO:0000313" key="5">
    <source>
        <dbReference type="EMBL" id="TWU45304.1"/>
    </source>
</evidence>
<dbReference type="GO" id="GO:0043565">
    <property type="term" value="F:sequence-specific DNA binding"/>
    <property type="evidence" value="ECO:0007669"/>
    <property type="project" value="InterPro"/>
</dbReference>
<evidence type="ECO:0000256" key="2">
    <source>
        <dbReference type="ARBA" id="ARBA00023125"/>
    </source>
</evidence>
<organism evidence="5 6">
    <name type="scientific">Novipirellula aureliae</name>
    <dbReference type="NCBI Taxonomy" id="2527966"/>
    <lineage>
        <taxon>Bacteria</taxon>
        <taxon>Pseudomonadati</taxon>
        <taxon>Planctomycetota</taxon>
        <taxon>Planctomycetia</taxon>
        <taxon>Pirellulales</taxon>
        <taxon>Pirellulaceae</taxon>
        <taxon>Novipirellula</taxon>
    </lineage>
</organism>
<dbReference type="Gene3D" id="1.10.10.60">
    <property type="entry name" value="Homeodomain-like"/>
    <property type="match status" value="1"/>
</dbReference>
<dbReference type="Proteomes" id="UP000315471">
    <property type="component" value="Unassembled WGS sequence"/>
</dbReference>
<accession>A0A5C6E9S4</accession>
<dbReference type="Pfam" id="PF12833">
    <property type="entry name" value="HTH_18"/>
    <property type="match status" value="1"/>
</dbReference>
<dbReference type="AlphaFoldDB" id="A0A5C6E9S4"/>
<dbReference type="Pfam" id="PF08448">
    <property type="entry name" value="PAS_4"/>
    <property type="match status" value="1"/>
</dbReference>
<evidence type="ECO:0000256" key="3">
    <source>
        <dbReference type="ARBA" id="ARBA00023163"/>
    </source>
</evidence>
<dbReference type="InterPro" id="IPR035965">
    <property type="entry name" value="PAS-like_dom_sf"/>
</dbReference>
<dbReference type="RefSeq" id="WP_146598031.1">
    <property type="nucleotide sequence ID" value="NZ_SJPY01000001.1"/>
</dbReference>
<dbReference type="OrthoDB" id="273555at2"/>
<gene>
    <name evidence="5" type="primary">exsA</name>
    <name evidence="5" type="ORF">Q31b_04750</name>
</gene>
<dbReference type="PROSITE" id="PS00041">
    <property type="entry name" value="HTH_ARAC_FAMILY_1"/>
    <property type="match status" value="1"/>
</dbReference>
<dbReference type="InterPro" id="IPR000014">
    <property type="entry name" value="PAS"/>
</dbReference>
<dbReference type="Gene3D" id="3.30.450.20">
    <property type="entry name" value="PAS domain"/>
    <property type="match status" value="1"/>
</dbReference>
<evidence type="ECO:0000313" key="6">
    <source>
        <dbReference type="Proteomes" id="UP000315471"/>
    </source>
</evidence>
<evidence type="ECO:0000259" key="4">
    <source>
        <dbReference type="PROSITE" id="PS01124"/>
    </source>
</evidence>
<dbReference type="EMBL" id="SJPY01000001">
    <property type="protein sequence ID" value="TWU45304.1"/>
    <property type="molecule type" value="Genomic_DNA"/>
</dbReference>